<protein>
    <submittedName>
        <fullName evidence="3">Uncharacterized protein</fullName>
    </submittedName>
</protein>
<dbReference type="RefSeq" id="WP_091018805.1">
    <property type="nucleotide sequence ID" value="NZ_CP041745.1"/>
</dbReference>
<keyword evidence="2" id="KW-0472">Membrane</keyword>
<reference evidence="3 4" key="1">
    <citation type="submission" date="2016-10" db="EMBL/GenBank/DDBJ databases">
        <authorList>
            <person name="de Groot N.N."/>
        </authorList>
    </citation>
    <scope>NUCLEOTIDE SEQUENCE [LARGE SCALE GENOMIC DNA]</scope>
    <source>
        <strain evidence="3 4">LMG 23650</strain>
    </source>
</reference>
<keyword evidence="2" id="KW-1133">Transmembrane helix</keyword>
<sequence>MTQITRITTRPENEDRGNGAGNVYPFSPYESSATTTRHKAIREYLFNLTAQHDRNPAIAAATVLLRADGQVSVTAKGIDPEVAAQIADELDGLSDIIRAHAIRPRRAGSFQQGFIRLLPATSICFLAATYINTIAWLDVALMLCSQLLVGTLLARTRLP</sequence>
<dbReference type="Proteomes" id="UP000199548">
    <property type="component" value="Unassembled WGS sequence"/>
</dbReference>
<feature type="region of interest" description="Disordered" evidence="1">
    <location>
        <begin position="1"/>
        <end position="29"/>
    </location>
</feature>
<organism evidence="3 4">
    <name type="scientific">Paraburkholderia megapolitana</name>
    <dbReference type="NCBI Taxonomy" id="420953"/>
    <lineage>
        <taxon>Bacteria</taxon>
        <taxon>Pseudomonadati</taxon>
        <taxon>Pseudomonadota</taxon>
        <taxon>Betaproteobacteria</taxon>
        <taxon>Burkholderiales</taxon>
        <taxon>Burkholderiaceae</taxon>
        <taxon>Paraburkholderia</taxon>
    </lineage>
</organism>
<keyword evidence="4" id="KW-1185">Reference proteome</keyword>
<evidence type="ECO:0000256" key="1">
    <source>
        <dbReference type="SAM" id="MobiDB-lite"/>
    </source>
</evidence>
<feature type="transmembrane region" description="Helical" evidence="2">
    <location>
        <begin position="113"/>
        <end position="131"/>
    </location>
</feature>
<gene>
    <name evidence="3" type="ORF">SAMN05192543_11144</name>
</gene>
<accession>A0A1I3U8A1</accession>
<name>A0A1I3U8A1_9BURK</name>
<dbReference type="AlphaFoldDB" id="A0A1I3U8A1"/>
<evidence type="ECO:0000313" key="3">
    <source>
        <dbReference type="EMBL" id="SFJ79240.1"/>
    </source>
</evidence>
<dbReference type="STRING" id="420953.SAMN05192543_11144"/>
<dbReference type="EMBL" id="FOQU01000011">
    <property type="protein sequence ID" value="SFJ79240.1"/>
    <property type="molecule type" value="Genomic_DNA"/>
</dbReference>
<evidence type="ECO:0000313" key="4">
    <source>
        <dbReference type="Proteomes" id="UP000199548"/>
    </source>
</evidence>
<proteinExistence type="predicted"/>
<keyword evidence="2" id="KW-0812">Transmembrane</keyword>
<dbReference type="OrthoDB" id="9131170at2"/>
<evidence type="ECO:0000256" key="2">
    <source>
        <dbReference type="SAM" id="Phobius"/>
    </source>
</evidence>